<keyword evidence="4" id="KW-1185">Reference proteome</keyword>
<protein>
    <recommendedName>
        <fullName evidence="5">Secreted protein</fullName>
    </recommendedName>
</protein>
<dbReference type="Proteomes" id="UP000267464">
    <property type="component" value="Unassembled WGS sequence"/>
</dbReference>
<feature type="compositionally biased region" description="Basic and acidic residues" evidence="1">
    <location>
        <begin position="53"/>
        <end position="74"/>
    </location>
</feature>
<dbReference type="RefSeq" id="WP_124542986.1">
    <property type="nucleotide sequence ID" value="NZ_QUSW01000008.1"/>
</dbReference>
<reference evidence="3 4" key="2">
    <citation type="submission" date="2018-12" db="EMBL/GenBank/DDBJ databases">
        <title>Rhizobacter gummiphilus sp. nov., a rubber-degrading bacterium isolated from the soil of a botanical garden in Japan.</title>
        <authorList>
            <person name="Shunsuke S.S."/>
        </authorList>
    </citation>
    <scope>NUCLEOTIDE SEQUENCE [LARGE SCALE GENOMIC DNA]</scope>
    <source>
        <strain evidence="3 4">S-16</strain>
    </source>
</reference>
<dbReference type="AlphaFoldDB" id="A0A3N7HJA6"/>
<accession>A0A3N7HJA6</accession>
<gene>
    <name evidence="3" type="ORF">DZC73_24365</name>
</gene>
<sequence>MNKPFLLLLGAIAIASGWALVSGDSLASASRDATTSSPIVLGIASSHAQPADAKLERFDETPAEPPKREDNGER</sequence>
<evidence type="ECO:0000256" key="2">
    <source>
        <dbReference type="SAM" id="SignalP"/>
    </source>
</evidence>
<evidence type="ECO:0000256" key="1">
    <source>
        <dbReference type="SAM" id="MobiDB-lite"/>
    </source>
</evidence>
<reference evidence="3 4" key="1">
    <citation type="submission" date="2018-08" db="EMBL/GenBank/DDBJ databases">
        <authorList>
            <person name="Khan S.A."/>
            <person name="Jeon C.O."/>
            <person name="Chun B.H."/>
            <person name="Jeong S.E."/>
        </authorList>
    </citation>
    <scope>NUCLEOTIDE SEQUENCE [LARGE SCALE GENOMIC DNA]</scope>
    <source>
        <strain evidence="3 4">S-16</strain>
    </source>
</reference>
<feature type="signal peptide" evidence="2">
    <location>
        <begin position="1"/>
        <end position="27"/>
    </location>
</feature>
<evidence type="ECO:0000313" key="4">
    <source>
        <dbReference type="Proteomes" id="UP000267464"/>
    </source>
</evidence>
<feature type="region of interest" description="Disordered" evidence="1">
    <location>
        <begin position="44"/>
        <end position="74"/>
    </location>
</feature>
<proteinExistence type="predicted"/>
<dbReference type="EMBL" id="QUSW01000008">
    <property type="protein sequence ID" value="RQP22140.1"/>
    <property type="molecule type" value="Genomic_DNA"/>
</dbReference>
<comment type="caution">
    <text evidence="3">The sequence shown here is derived from an EMBL/GenBank/DDBJ whole genome shotgun (WGS) entry which is preliminary data.</text>
</comment>
<name>A0A3N7HJA6_9BURK</name>
<evidence type="ECO:0008006" key="5">
    <source>
        <dbReference type="Google" id="ProtNLM"/>
    </source>
</evidence>
<organism evidence="3 4">
    <name type="scientific">Piscinibacter terrae</name>
    <dbReference type="NCBI Taxonomy" id="2496871"/>
    <lineage>
        <taxon>Bacteria</taxon>
        <taxon>Pseudomonadati</taxon>
        <taxon>Pseudomonadota</taxon>
        <taxon>Betaproteobacteria</taxon>
        <taxon>Burkholderiales</taxon>
        <taxon>Sphaerotilaceae</taxon>
        <taxon>Piscinibacter</taxon>
    </lineage>
</organism>
<keyword evidence="2" id="KW-0732">Signal</keyword>
<feature type="chain" id="PRO_5018324626" description="Secreted protein" evidence="2">
    <location>
        <begin position="28"/>
        <end position="74"/>
    </location>
</feature>
<evidence type="ECO:0000313" key="3">
    <source>
        <dbReference type="EMBL" id="RQP22140.1"/>
    </source>
</evidence>